<name>A0A507DWA2_9FUNG</name>
<accession>A0A507DWA2</accession>
<dbReference type="Gene3D" id="2.30.30.40">
    <property type="entry name" value="SH3 Domains"/>
    <property type="match status" value="1"/>
</dbReference>
<evidence type="ECO:0000259" key="6">
    <source>
        <dbReference type="PROSITE" id="PS50002"/>
    </source>
</evidence>
<keyword evidence="1 2" id="KW-0728">SH3 domain</keyword>
<dbReference type="Proteomes" id="UP000318582">
    <property type="component" value="Unassembled WGS sequence"/>
</dbReference>
<keyword evidence="8" id="KW-1185">Reference proteome</keyword>
<keyword evidence="5" id="KW-0732">Signal</keyword>
<reference evidence="7 8" key="1">
    <citation type="journal article" date="2019" name="Sci. Rep.">
        <title>Comparative genomics of chytrid fungi reveal insights into the obligate biotrophic and pathogenic lifestyle of Synchytrium endobioticum.</title>
        <authorList>
            <person name="van de Vossenberg B.T.L.H."/>
            <person name="Warris S."/>
            <person name="Nguyen H.D.T."/>
            <person name="van Gent-Pelzer M.P.E."/>
            <person name="Joly D.L."/>
            <person name="van de Geest H.C."/>
            <person name="Bonants P.J.M."/>
            <person name="Smith D.S."/>
            <person name="Levesque C.A."/>
            <person name="van der Lee T.A.J."/>
        </authorList>
    </citation>
    <scope>NUCLEOTIDE SEQUENCE [LARGE SCALE GENOMIC DNA]</scope>
    <source>
        <strain evidence="7 8">CBS 809.83</strain>
    </source>
</reference>
<feature type="region of interest" description="Disordered" evidence="3">
    <location>
        <begin position="235"/>
        <end position="263"/>
    </location>
</feature>
<gene>
    <name evidence="7" type="ORF">PhCBS80983_g05488</name>
</gene>
<proteinExistence type="predicted"/>
<dbReference type="SMART" id="SM00326">
    <property type="entry name" value="SH3"/>
    <property type="match status" value="1"/>
</dbReference>
<dbReference type="PROSITE" id="PS50002">
    <property type="entry name" value="SH3"/>
    <property type="match status" value="1"/>
</dbReference>
<sequence>MSSKTTTGLAAAALCLLSVLAKVHAANSQVPKECLPIGDTTACAPFGKGHYINATELGLVYGLSGPVPDTKYWDKLVRDVTSGGEQQMNMWKNWAQCAGYKGEPIQYYRTYTCMTDLYMFSSGCNKATQPPAPICAGACDAYGGAVASMIEDEEICPLKTAKNDAENKQIAARRSYALTGAQSCRKIVSSWNARHDQRQCQWGVDDDQRSCGFSGDTKTADQYCKDMPSDPCCRRRGAGGAATHPKSDSTHSSPSAESHQASFVGQKPVVSAHGATQSQASLIGTKPAVAAQGATQVSGADGPEAASEPAPSFFAQNKTAIIASSAGIAALLVAGAVIGTMYARKSRSNAAGSRSSKSAGGAGAVPFLAPMTKTSDSSTAATPLNAKHQVVYDYAPQLIDELELAKGDLVEVWASYDDGWGKGTNVRTGNKGTFPMACVELLRE</sequence>
<dbReference type="Pfam" id="PF14604">
    <property type="entry name" value="SH3_9"/>
    <property type="match status" value="1"/>
</dbReference>
<feature type="transmembrane region" description="Helical" evidence="4">
    <location>
        <begin position="321"/>
        <end position="343"/>
    </location>
</feature>
<feature type="domain" description="SH3" evidence="6">
    <location>
        <begin position="383"/>
        <end position="444"/>
    </location>
</feature>
<dbReference type="InterPro" id="IPR050384">
    <property type="entry name" value="Endophilin_SH3RF"/>
</dbReference>
<dbReference type="GO" id="GO:0005737">
    <property type="term" value="C:cytoplasm"/>
    <property type="evidence" value="ECO:0007669"/>
    <property type="project" value="TreeGrafter"/>
</dbReference>
<dbReference type="EMBL" id="QEAQ01000120">
    <property type="protein sequence ID" value="TPX55238.1"/>
    <property type="molecule type" value="Genomic_DNA"/>
</dbReference>
<feature type="compositionally biased region" description="Polar residues" evidence="3">
    <location>
        <begin position="250"/>
        <end position="263"/>
    </location>
</feature>
<keyword evidence="4" id="KW-0472">Membrane</keyword>
<evidence type="ECO:0000256" key="5">
    <source>
        <dbReference type="SAM" id="SignalP"/>
    </source>
</evidence>
<evidence type="ECO:0000313" key="8">
    <source>
        <dbReference type="Proteomes" id="UP000318582"/>
    </source>
</evidence>
<dbReference type="STRING" id="109895.A0A507DWA2"/>
<dbReference type="PANTHER" id="PTHR14167:SF116">
    <property type="entry name" value="CAP, ISOFORM AC"/>
    <property type="match status" value="1"/>
</dbReference>
<feature type="chain" id="PRO_5021489750" description="SH3 domain-containing protein" evidence="5">
    <location>
        <begin position="26"/>
        <end position="444"/>
    </location>
</feature>
<dbReference type="InterPro" id="IPR036028">
    <property type="entry name" value="SH3-like_dom_sf"/>
</dbReference>
<comment type="caution">
    <text evidence="7">The sequence shown here is derived from an EMBL/GenBank/DDBJ whole genome shotgun (WGS) entry which is preliminary data.</text>
</comment>
<keyword evidence="4" id="KW-0812">Transmembrane</keyword>
<dbReference type="AlphaFoldDB" id="A0A507DWA2"/>
<organism evidence="7 8">
    <name type="scientific">Powellomyces hirtus</name>
    <dbReference type="NCBI Taxonomy" id="109895"/>
    <lineage>
        <taxon>Eukaryota</taxon>
        <taxon>Fungi</taxon>
        <taxon>Fungi incertae sedis</taxon>
        <taxon>Chytridiomycota</taxon>
        <taxon>Chytridiomycota incertae sedis</taxon>
        <taxon>Chytridiomycetes</taxon>
        <taxon>Spizellomycetales</taxon>
        <taxon>Powellomycetaceae</taxon>
        <taxon>Powellomyces</taxon>
    </lineage>
</organism>
<evidence type="ECO:0000256" key="1">
    <source>
        <dbReference type="ARBA" id="ARBA00022443"/>
    </source>
</evidence>
<dbReference type="PANTHER" id="PTHR14167">
    <property type="entry name" value="SH3 DOMAIN-CONTAINING"/>
    <property type="match status" value="1"/>
</dbReference>
<dbReference type="SUPFAM" id="SSF50044">
    <property type="entry name" value="SH3-domain"/>
    <property type="match status" value="1"/>
</dbReference>
<feature type="signal peptide" evidence="5">
    <location>
        <begin position="1"/>
        <end position="25"/>
    </location>
</feature>
<dbReference type="InterPro" id="IPR001452">
    <property type="entry name" value="SH3_domain"/>
</dbReference>
<evidence type="ECO:0000256" key="4">
    <source>
        <dbReference type="SAM" id="Phobius"/>
    </source>
</evidence>
<evidence type="ECO:0000256" key="3">
    <source>
        <dbReference type="SAM" id="MobiDB-lite"/>
    </source>
</evidence>
<keyword evidence="4" id="KW-1133">Transmembrane helix</keyword>
<evidence type="ECO:0000313" key="7">
    <source>
        <dbReference type="EMBL" id="TPX55238.1"/>
    </source>
</evidence>
<evidence type="ECO:0000256" key="2">
    <source>
        <dbReference type="PROSITE-ProRule" id="PRU00192"/>
    </source>
</evidence>
<protein>
    <recommendedName>
        <fullName evidence="6">SH3 domain-containing protein</fullName>
    </recommendedName>
</protein>